<keyword evidence="2" id="KW-1185">Reference proteome</keyword>
<dbReference type="STRING" id="649764.HMPREF0762_01180"/>
<proteinExistence type="predicted"/>
<dbReference type="EMBL" id="ACUX02000007">
    <property type="protein sequence ID" value="EEZ61111.1"/>
    <property type="molecule type" value="Genomic_DNA"/>
</dbReference>
<protein>
    <submittedName>
        <fullName evidence="1">Uncharacterized protein</fullName>
    </submittedName>
</protein>
<organism evidence="1 2">
    <name type="scientific">Slackia exigua (strain ATCC 700122 / DSM 15923 / CIP 105133 / JCM 11022 / KCTC 5966 / S-7)</name>
    <dbReference type="NCBI Taxonomy" id="649764"/>
    <lineage>
        <taxon>Bacteria</taxon>
        <taxon>Bacillati</taxon>
        <taxon>Actinomycetota</taxon>
        <taxon>Coriobacteriia</taxon>
        <taxon>Eggerthellales</taxon>
        <taxon>Eggerthellaceae</taxon>
        <taxon>Slackia</taxon>
    </lineage>
</organism>
<dbReference type="AlphaFoldDB" id="D0WHE6"/>
<gene>
    <name evidence="1" type="ORF">HMPREF0762_01180</name>
</gene>
<dbReference type="Proteomes" id="UP000006001">
    <property type="component" value="Unassembled WGS sequence"/>
</dbReference>
<evidence type="ECO:0000313" key="1">
    <source>
        <dbReference type="EMBL" id="EEZ61111.1"/>
    </source>
</evidence>
<comment type="caution">
    <text evidence="1">The sequence shown here is derived from an EMBL/GenBank/DDBJ whole genome shotgun (WGS) entry which is preliminary data.</text>
</comment>
<name>D0WHE6_SLAES</name>
<dbReference type="HOGENOM" id="CLU_2865444_0_0_11"/>
<evidence type="ECO:0000313" key="2">
    <source>
        <dbReference type="Proteomes" id="UP000006001"/>
    </source>
</evidence>
<accession>D0WHE6</accession>
<sequence length="64" mass="7050">MDTPPYDGCGHACGRLMLLNRRGSASATHHPAPRISRRTLGDFLSPSSYEMRMTCVSVRMAGRL</sequence>
<reference evidence="1" key="1">
    <citation type="submission" date="2009-10" db="EMBL/GenBank/DDBJ databases">
        <authorList>
            <person name="Weinstock G."/>
            <person name="Sodergren E."/>
            <person name="Clifton S."/>
            <person name="Fulton L."/>
            <person name="Fulton B."/>
            <person name="Courtney L."/>
            <person name="Fronick C."/>
            <person name="Harrison M."/>
            <person name="Strong C."/>
            <person name="Farmer C."/>
            <person name="Delahaunty K."/>
            <person name="Markovic C."/>
            <person name="Hall O."/>
            <person name="Minx P."/>
            <person name="Tomlinson C."/>
            <person name="Mitreva M."/>
            <person name="Nelson J."/>
            <person name="Hou S."/>
            <person name="Wollam A."/>
            <person name="Pepin K.H."/>
            <person name="Johnson M."/>
            <person name="Bhonagiri V."/>
            <person name="Nash W.E."/>
            <person name="Warren W."/>
            <person name="Chinwalla A."/>
            <person name="Mardis E.R."/>
            <person name="Wilson R.K."/>
        </authorList>
    </citation>
    <scope>NUCLEOTIDE SEQUENCE [LARGE SCALE GENOMIC DNA]</scope>
    <source>
        <strain evidence="1">ATCC 700122</strain>
    </source>
</reference>